<keyword evidence="3" id="KW-1185">Reference proteome</keyword>
<feature type="transmembrane region" description="Helical" evidence="1">
    <location>
        <begin position="144"/>
        <end position="161"/>
    </location>
</feature>
<evidence type="ECO:0000313" key="3">
    <source>
        <dbReference type="Proteomes" id="UP000248857"/>
    </source>
</evidence>
<gene>
    <name evidence="2" type="ORF">C1752_05036</name>
</gene>
<keyword evidence="1" id="KW-0812">Transmembrane</keyword>
<accession>A0A2W1JL68</accession>
<dbReference type="AlphaFoldDB" id="A0A2W1JL68"/>
<feature type="transmembrane region" description="Helical" evidence="1">
    <location>
        <begin position="173"/>
        <end position="191"/>
    </location>
</feature>
<feature type="transmembrane region" description="Helical" evidence="1">
    <location>
        <begin position="113"/>
        <end position="132"/>
    </location>
</feature>
<dbReference type="Proteomes" id="UP000248857">
    <property type="component" value="Unassembled WGS sequence"/>
</dbReference>
<feature type="transmembrane region" description="Helical" evidence="1">
    <location>
        <begin position="226"/>
        <end position="242"/>
    </location>
</feature>
<proteinExistence type="predicted"/>
<dbReference type="EMBL" id="PQWO01000015">
    <property type="protein sequence ID" value="PZD71662.1"/>
    <property type="molecule type" value="Genomic_DNA"/>
</dbReference>
<evidence type="ECO:0000313" key="2">
    <source>
        <dbReference type="EMBL" id="PZD71662.1"/>
    </source>
</evidence>
<reference evidence="2 3" key="1">
    <citation type="journal article" date="2018" name="Sci. Rep.">
        <title>A novel species of the marine cyanobacterium Acaryochloris with a unique pigment content and lifestyle.</title>
        <authorList>
            <person name="Partensky F."/>
            <person name="Six C."/>
            <person name="Ratin M."/>
            <person name="Garczarek L."/>
            <person name="Vaulot D."/>
            <person name="Probert I."/>
            <person name="Calteau A."/>
            <person name="Gourvil P."/>
            <person name="Marie D."/>
            <person name="Grebert T."/>
            <person name="Bouchier C."/>
            <person name="Le Panse S."/>
            <person name="Gachenot M."/>
            <person name="Rodriguez F."/>
            <person name="Garrido J.L."/>
        </authorList>
    </citation>
    <scope>NUCLEOTIDE SEQUENCE [LARGE SCALE GENOMIC DNA]</scope>
    <source>
        <strain evidence="2 3">RCC1774</strain>
    </source>
</reference>
<sequence length="243" mass="27073">MAGPGLYLAAGLALIHAFLSELNICAFIPERKWLSFAGGVSIGYVFLEIFPELSRAQEELEHSAIPLVAYLENHVYIVALFGLLVFYGLDILAINSRRLNRAAEKTDRTSPSIFWLHLIAFAGLNVIFSYLLQDMADHSLLRCILYFIAVALHFFVIDHGFREHHKRPYDRYGRWLLTAAIVVGAIAGQAIHLNEAAIAIVWSFLAGSLILNILTRELPDERESSFGAFVSGIALYTGLLLLI</sequence>
<comment type="caution">
    <text evidence="2">The sequence shown here is derived from an EMBL/GenBank/DDBJ whole genome shotgun (WGS) entry which is preliminary data.</text>
</comment>
<feature type="transmembrane region" description="Helical" evidence="1">
    <location>
        <begin position="74"/>
        <end position="93"/>
    </location>
</feature>
<feature type="transmembrane region" description="Helical" evidence="1">
    <location>
        <begin position="6"/>
        <end position="26"/>
    </location>
</feature>
<feature type="transmembrane region" description="Helical" evidence="1">
    <location>
        <begin position="197"/>
        <end position="214"/>
    </location>
</feature>
<evidence type="ECO:0008006" key="4">
    <source>
        <dbReference type="Google" id="ProtNLM"/>
    </source>
</evidence>
<keyword evidence="1" id="KW-0472">Membrane</keyword>
<organism evidence="2 3">
    <name type="scientific">Acaryochloris thomasi RCC1774</name>
    <dbReference type="NCBI Taxonomy" id="1764569"/>
    <lineage>
        <taxon>Bacteria</taxon>
        <taxon>Bacillati</taxon>
        <taxon>Cyanobacteriota</taxon>
        <taxon>Cyanophyceae</taxon>
        <taxon>Acaryochloridales</taxon>
        <taxon>Acaryochloridaceae</taxon>
        <taxon>Acaryochloris</taxon>
        <taxon>Acaryochloris thomasi</taxon>
    </lineage>
</organism>
<name>A0A2W1JL68_9CYAN</name>
<dbReference type="RefSeq" id="WP_110987844.1">
    <property type="nucleotide sequence ID" value="NZ_CAWNWM010000015.1"/>
</dbReference>
<keyword evidence="1" id="KW-1133">Transmembrane helix</keyword>
<dbReference type="OrthoDB" id="21325at2"/>
<evidence type="ECO:0000256" key="1">
    <source>
        <dbReference type="SAM" id="Phobius"/>
    </source>
</evidence>
<protein>
    <recommendedName>
        <fullName evidence="4">Divalent heavy-metal cations transporter</fullName>
    </recommendedName>
</protein>